<evidence type="ECO:0008006" key="3">
    <source>
        <dbReference type="Google" id="ProtNLM"/>
    </source>
</evidence>
<evidence type="ECO:0000313" key="2">
    <source>
        <dbReference type="Proteomes" id="UP000193622"/>
    </source>
</evidence>
<accession>A0A1X1W546</accession>
<organism evidence="1 2">
    <name type="scientific">Mycolicibacterium iranicum</name>
    <name type="common">Mycobacterium iranicum</name>
    <dbReference type="NCBI Taxonomy" id="912594"/>
    <lineage>
        <taxon>Bacteria</taxon>
        <taxon>Bacillati</taxon>
        <taxon>Actinomycetota</taxon>
        <taxon>Actinomycetes</taxon>
        <taxon>Mycobacteriales</taxon>
        <taxon>Mycobacteriaceae</taxon>
        <taxon>Mycolicibacterium</taxon>
    </lineage>
</organism>
<dbReference type="InterPro" id="IPR036188">
    <property type="entry name" value="FAD/NAD-bd_sf"/>
</dbReference>
<dbReference type="Gene3D" id="3.50.50.60">
    <property type="entry name" value="FAD/NAD(P)-binding domain"/>
    <property type="match status" value="1"/>
</dbReference>
<dbReference type="EMBL" id="LQPC01000073">
    <property type="protein sequence ID" value="ORV81640.1"/>
    <property type="molecule type" value="Genomic_DNA"/>
</dbReference>
<protein>
    <recommendedName>
        <fullName evidence="3">FAD dependent oxidoreductase domain-containing protein</fullName>
    </recommendedName>
</protein>
<comment type="caution">
    <text evidence="1">The sequence shown here is derived from an EMBL/GenBank/DDBJ whole genome shotgun (WGS) entry which is preliminary data.</text>
</comment>
<dbReference type="AlphaFoldDB" id="A0A1X1W546"/>
<proteinExistence type="predicted"/>
<gene>
    <name evidence="1" type="ORF">AWC12_28740</name>
</gene>
<evidence type="ECO:0000313" key="1">
    <source>
        <dbReference type="EMBL" id="ORV81640.1"/>
    </source>
</evidence>
<dbReference type="Proteomes" id="UP000193622">
    <property type="component" value="Unassembled WGS sequence"/>
</dbReference>
<name>A0A1X1W546_MYCIR</name>
<reference evidence="1 2" key="1">
    <citation type="submission" date="2016-01" db="EMBL/GenBank/DDBJ databases">
        <title>The new phylogeny of the genus Mycobacterium.</title>
        <authorList>
            <person name="Tarcisio F."/>
            <person name="Conor M."/>
            <person name="Antonella G."/>
            <person name="Elisabetta G."/>
            <person name="Giulia F.S."/>
            <person name="Sara T."/>
            <person name="Anna F."/>
            <person name="Clotilde B."/>
            <person name="Roberto B."/>
            <person name="Veronica D.S."/>
            <person name="Fabio R."/>
            <person name="Monica P."/>
            <person name="Olivier J."/>
            <person name="Enrico T."/>
            <person name="Nicola S."/>
        </authorList>
    </citation>
    <scope>NUCLEOTIDE SEQUENCE [LARGE SCALE GENOMIC DNA]</scope>
    <source>
        <strain evidence="1 2">DSM 45541</strain>
    </source>
</reference>
<sequence length="85" mass="8726">MFGGVGADHGPRSVIVVGAGIIGQVAASTYVAGGHGRWGLAHGPVTGRLLAEHIVTGKQSETIRPFDPLRGRRSVSSAETLTLPL</sequence>